<protein>
    <submittedName>
        <fullName evidence="1">Uncharacterized protein</fullName>
    </submittedName>
</protein>
<accession>A0A3R6YNZ6</accession>
<comment type="caution">
    <text evidence="1">The sequence shown here is derived from an EMBL/GenBank/DDBJ whole genome shotgun (WGS) entry which is preliminary data.</text>
</comment>
<keyword evidence="2" id="KW-1185">Reference proteome</keyword>
<dbReference type="AlphaFoldDB" id="A0A3R6YNZ6"/>
<reference evidence="1 2" key="1">
    <citation type="submission" date="2018-07" db="EMBL/GenBank/DDBJ databases">
        <title>Genome sequences of six Lactobacillus spp. isolated from bumble bee guts.</title>
        <authorList>
            <person name="Motta E.V.S."/>
            <person name="Moran N.A."/>
        </authorList>
    </citation>
    <scope>NUCLEOTIDE SEQUENCE [LARGE SCALE GENOMIC DNA]</scope>
    <source>
        <strain evidence="1 2">BI-1.1</strain>
    </source>
</reference>
<gene>
    <name evidence="1" type="ORF">DS831_02395</name>
</gene>
<dbReference type="RefSeq" id="WP_118900015.1">
    <property type="nucleotide sequence ID" value="NZ_QOCR01000001.1"/>
</dbReference>
<proteinExistence type="predicted"/>
<sequence>MQEGIYFPKFWQRAQIEHWIDHFINSKLATPIVYQFDFTNEQVFLPVDWLRQLYTSQYAEFREIVNLFNLFGIKVHTSHNLGLFSVDDRGNSFVIDTQVINIRQLVDQHPLLDFLQSFVPLLTYDSLYGLVLDQLNILNPAIKINDIVQLFSDCQINVKTPIEIVFKKSLSSHSERHKIIENNKPKLEHGWTEQQLSKYDKGTNTELISSILYKKSYRSFVRALNAKGIFRIDQLTHKIIEQVVTNLNFSKKKLKKIDSILEQLPQSNNCNESTLQVSKTKVNQALLANHRTHISTNIKKVFLPMLPFPSNILNKSETIENKVIISLSEYKEKVRTYIDKDHEQQYHYPAIDVLTTNLASLTDKDWQQSKVPSLDILKYAIEIEWGQSTYTDQQIVENLPYTWYIQHQLLPNSIESYLHIFWQSMSEDAQNVFRNRFMSANDSVIYQDSLTNANYLRNLEREWTERFKIWWQQMSFTNKLLITSGCQQCKLKDYFSPGYDLLIYNTIVQYSENEMIKKLWTI</sequence>
<name>A0A3R6YNZ6_9LACO</name>
<evidence type="ECO:0000313" key="1">
    <source>
        <dbReference type="EMBL" id="RHW52196.1"/>
    </source>
</evidence>
<dbReference type="EMBL" id="QOCR01000001">
    <property type="protein sequence ID" value="RHW52196.1"/>
    <property type="molecule type" value="Genomic_DNA"/>
</dbReference>
<dbReference type="Proteomes" id="UP000284109">
    <property type="component" value="Unassembled WGS sequence"/>
</dbReference>
<evidence type="ECO:0000313" key="2">
    <source>
        <dbReference type="Proteomes" id="UP000284109"/>
    </source>
</evidence>
<organism evidence="1 2">
    <name type="scientific">Bombilactobacillus bombi</name>
    <dbReference type="NCBI Taxonomy" id="1303590"/>
    <lineage>
        <taxon>Bacteria</taxon>
        <taxon>Bacillati</taxon>
        <taxon>Bacillota</taxon>
        <taxon>Bacilli</taxon>
        <taxon>Lactobacillales</taxon>
        <taxon>Lactobacillaceae</taxon>
        <taxon>Bombilactobacillus</taxon>
    </lineage>
</organism>